<evidence type="ECO:0000313" key="2">
    <source>
        <dbReference type="Proteomes" id="UP000005713"/>
    </source>
</evidence>
<evidence type="ECO:0000313" key="1">
    <source>
        <dbReference type="EMBL" id="EBA09645.1"/>
    </source>
</evidence>
<dbReference type="AlphaFoldDB" id="A3JYU2"/>
<dbReference type="EMBL" id="AAYA01000002">
    <property type="protein sequence ID" value="EBA09645.1"/>
    <property type="molecule type" value="Genomic_DNA"/>
</dbReference>
<proteinExistence type="predicted"/>
<name>A3JYU2_SAGS3</name>
<keyword evidence="2" id="KW-1185">Reference proteome</keyword>
<dbReference type="Proteomes" id="UP000005713">
    <property type="component" value="Unassembled WGS sequence"/>
</dbReference>
<organism evidence="1 2">
    <name type="scientific">Sagittula stellata (strain ATCC 700073 / DSM 11524 / E-37)</name>
    <dbReference type="NCBI Taxonomy" id="388399"/>
    <lineage>
        <taxon>Bacteria</taxon>
        <taxon>Pseudomonadati</taxon>
        <taxon>Pseudomonadota</taxon>
        <taxon>Alphaproteobacteria</taxon>
        <taxon>Rhodobacterales</taxon>
        <taxon>Roseobacteraceae</taxon>
        <taxon>Sagittula</taxon>
    </lineage>
</organism>
<gene>
    <name evidence="1" type="ORF">SSE37_07553</name>
</gene>
<reference evidence="1 2" key="1">
    <citation type="submission" date="2006-06" db="EMBL/GenBank/DDBJ databases">
        <authorList>
            <person name="Moran M.A."/>
            <person name="Ferriera S."/>
            <person name="Johnson J."/>
            <person name="Kravitz S."/>
            <person name="Beeson K."/>
            <person name="Sutton G."/>
            <person name="Rogers Y.-H."/>
            <person name="Friedman R."/>
            <person name="Frazier M."/>
            <person name="Venter J.C."/>
        </authorList>
    </citation>
    <scope>NUCLEOTIDE SEQUENCE [LARGE SCALE GENOMIC DNA]</scope>
    <source>
        <strain evidence="1 2">E-37</strain>
    </source>
</reference>
<protein>
    <submittedName>
        <fullName evidence="1">Uncharacterized protein</fullName>
    </submittedName>
</protein>
<accession>A3JYU2</accession>
<comment type="caution">
    <text evidence="1">The sequence shown here is derived from an EMBL/GenBank/DDBJ whole genome shotgun (WGS) entry which is preliminary data.</text>
</comment>
<sequence>MVRYHSGCCGTPIANVLEKKTLPFVGLCVPAPAEKCGPVRSRVNVDSTRGKVKELKPEAAFLTVFGRAIGAVFSGKTSGPFHGEDGLPVVTPRVLTLAERNAARTPLD</sequence>